<accession>A0A0F7JW57</accession>
<evidence type="ECO:0000256" key="4">
    <source>
        <dbReference type="ARBA" id="ARBA00022842"/>
    </source>
</evidence>
<evidence type="ECO:0000256" key="6">
    <source>
        <dbReference type="ARBA" id="ARBA00048451"/>
    </source>
</evidence>
<evidence type="ECO:0000256" key="5">
    <source>
        <dbReference type="ARBA" id="ARBA00038887"/>
    </source>
</evidence>
<dbReference type="InterPro" id="IPR043129">
    <property type="entry name" value="ATPase_NBD"/>
</dbReference>
<reference evidence="7 8" key="1">
    <citation type="submission" date="2015-05" db="EMBL/GenBank/DDBJ databases">
        <title>Plasmid of Sphingomonas sanxanigenens NX02.</title>
        <authorList>
            <person name="Huang H."/>
            <person name="Ma T."/>
        </authorList>
    </citation>
    <scope>NUCLEOTIDE SEQUENCE [LARGE SCALE GENOMIC DNA]</scope>
    <source>
        <strain evidence="7 8">NX02</strain>
        <plasmid evidence="8">Plasmid pNXO2</plasmid>
    </source>
</reference>
<dbReference type="InterPro" id="IPR000600">
    <property type="entry name" value="ROK"/>
</dbReference>
<dbReference type="Pfam" id="PF00480">
    <property type="entry name" value="ROK"/>
    <property type="match status" value="1"/>
</dbReference>
<dbReference type="Proteomes" id="UP000018851">
    <property type="component" value="Plasmid pNXO2"/>
</dbReference>
<comment type="catalytic activity">
    <reaction evidence="6">
        <text>D-fructose + ATP = D-fructose 6-phosphate + ADP + H(+)</text>
        <dbReference type="Rhea" id="RHEA:16125"/>
        <dbReference type="ChEBI" id="CHEBI:15378"/>
        <dbReference type="ChEBI" id="CHEBI:30616"/>
        <dbReference type="ChEBI" id="CHEBI:37721"/>
        <dbReference type="ChEBI" id="CHEBI:61527"/>
        <dbReference type="ChEBI" id="CHEBI:456216"/>
        <dbReference type="EC" id="2.7.1.4"/>
    </reaction>
</comment>
<keyword evidence="8" id="KW-1185">Reference proteome</keyword>
<dbReference type="SUPFAM" id="SSF53067">
    <property type="entry name" value="Actin-like ATPase domain"/>
    <property type="match status" value="1"/>
</dbReference>
<dbReference type="EMBL" id="CP011450">
    <property type="protein sequence ID" value="AKH18960.1"/>
    <property type="molecule type" value="Genomic_DNA"/>
</dbReference>
<dbReference type="GO" id="GO:0008865">
    <property type="term" value="F:fructokinase activity"/>
    <property type="evidence" value="ECO:0007669"/>
    <property type="project" value="UniProtKB-EC"/>
</dbReference>
<sequence>MPLAGVELGGTKCICTLGHGPDAILAQEMVATTTPDGTLAAIAAILARWWQAQRFAALGIASFGPLDLDPASPAYGHILATTKPGWAMADVAGRLAAQWPVKVVFDTDVNGAALAECAWGVGRGLDDFAYVTVGTGVGVGLIVHGRPTRGLGHSELGHLRVPRLVTDTAPSGCPFHPDCVEGLAAGIGIAAALGGREIGEVPAGDPLWDRVTHALAMLCHALVCGTAPRRIAIGGGVIERQPHLLPRIAEALAASLNAYVAIPQTNFLVRPALGDQAGPLGAIALARRSLT</sequence>
<keyword evidence="4" id="KW-0460">Magnesium</keyword>
<keyword evidence="2" id="KW-0479">Metal-binding</keyword>
<dbReference type="AlphaFoldDB" id="A0A0F7JW57"/>
<evidence type="ECO:0000256" key="2">
    <source>
        <dbReference type="ARBA" id="ARBA00022723"/>
    </source>
</evidence>
<proteinExistence type="predicted"/>
<evidence type="ECO:0000313" key="7">
    <source>
        <dbReference type="EMBL" id="AKH18960.1"/>
    </source>
</evidence>
<evidence type="ECO:0000256" key="3">
    <source>
        <dbReference type="ARBA" id="ARBA00022833"/>
    </source>
</evidence>
<keyword evidence="7" id="KW-0808">Transferase</keyword>
<dbReference type="EC" id="2.7.1.4" evidence="5"/>
<organism evidence="7 8">
    <name type="scientific">Sphingomonas sanxanigenens DSM 19645 = NX02</name>
    <dbReference type="NCBI Taxonomy" id="1123269"/>
    <lineage>
        <taxon>Bacteria</taxon>
        <taxon>Pseudomonadati</taxon>
        <taxon>Pseudomonadota</taxon>
        <taxon>Alphaproteobacteria</taxon>
        <taxon>Sphingomonadales</taxon>
        <taxon>Sphingomonadaceae</taxon>
        <taxon>Sphingomonas</taxon>
    </lineage>
</organism>
<dbReference type="InterPro" id="IPR051804">
    <property type="entry name" value="Carb_Metab_Reg_Kinase/Isom"/>
</dbReference>
<keyword evidence="7" id="KW-0418">Kinase</keyword>
<dbReference type="Gene3D" id="3.30.420.40">
    <property type="match status" value="2"/>
</dbReference>
<gene>
    <name evidence="7" type="ORF">NX02_p1595</name>
</gene>
<keyword evidence="3" id="KW-0862">Zinc</keyword>
<evidence type="ECO:0000313" key="8">
    <source>
        <dbReference type="Proteomes" id="UP000018851"/>
    </source>
</evidence>
<geneLocation type="plasmid" evidence="7 8">
    <name>pNXO2</name>
</geneLocation>
<protein>
    <recommendedName>
        <fullName evidence="5">fructokinase</fullName>
        <ecNumber evidence="5">2.7.1.4</ecNumber>
    </recommendedName>
</protein>
<dbReference type="GO" id="GO:0046872">
    <property type="term" value="F:metal ion binding"/>
    <property type="evidence" value="ECO:0007669"/>
    <property type="project" value="UniProtKB-KW"/>
</dbReference>
<name>A0A0F7JW57_9SPHN</name>
<dbReference type="KEGG" id="ssan:NX02_p1595"/>
<dbReference type="PANTHER" id="PTHR42742">
    <property type="entry name" value="TRANSCRIPTIONAL REPRESSOR MPRA"/>
    <property type="match status" value="1"/>
</dbReference>
<dbReference type="PANTHER" id="PTHR42742:SF3">
    <property type="entry name" value="FRUCTOKINASE"/>
    <property type="match status" value="1"/>
</dbReference>
<comment type="cofactor">
    <cofactor evidence="1">
        <name>Mg(2+)</name>
        <dbReference type="ChEBI" id="CHEBI:18420"/>
    </cofactor>
</comment>
<keyword evidence="7" id="KW-0614">Plasmid</keyword>
<evidence type="ECO:0000256" key="1">
    <source>
        <dbReference type="ARBA" id="ARBA00001946"/>
    </source>
</evidence>